<dbReference type="Proteomes" id="UP000548582">
    <property type="component" value="Unassembled WGS sequence"/>
</dbReference>
<dbReference type="InterPro" id="IPR051541">
    <property type="entry name" value="PTS_SugarTrans_NitroReg"/>
</dbReference>
<dbReference type="PROSITE" id="PS51094">
    <property type="entry name" value="PTS_EIIA_TYPE_2"/>
    <property type="match status" value="1"/>
</dbReference>
<comment type="caution">
    <text evidence="2">The sequence shown here is derived from an EMBL/GenBank/DDBJ whole genome shotgun (WGS) entry which is preliminary data.</text>
</comment>
<evidence type="ECO:0000259" key="1">
    <source>
        <dbReference type="PROSITE" id="PS51094"/>
    </source>
</evidence>
<evidence type="ECO:0000313" key="3">
    <source>
        <dbReference type="Proteomes" id="UP000548582"/>
    </source>
</evidence>
<gene>
    <name evidence="2" type="ORF">GWK16_05095</name>
</gene>
<dbReference type="GO" id="GO:0030295">
    <property type="term" value="F:protein kinase activator activity"/>
    <property type="evidence" value="ECO:0007669"/>
    <property type="project" value="TreeGrafter"/>
</dbReference>
<dbReference type="PANTHER" id="PTHR47738:SF1">
    <property type="entry name" value="NITROGEN REGULATORY PROTEIN"/>
    <property type="match status" value="1"/>
</dbReference>
<organism evidence="2 3">
    <name type="scientific">Neoroseomonas marina</name>
    <dbReference type="NCBI Taxonomy" id="1232220"/>
    <lineage>
        <taxon>Bacteria</taxon>
        <taxon>Pseudomonadati</taxon>
        <taxon>Pseudomonadota</taxon>
        <taxon>Alphaproteobacteria</taxon>
        <taxon>Acetobacterales</taxon>
        <taxon>Acetobacteraceae</taxon>
        <taxon>Neoroseomonas</taxon>
    </lineage>
</organism>
<sequence length="159" mass="16972">MSISDRIPTANIVLDLQASSKRTLLQALAAEAAERLGRSESEILAALQDREALGSTALGRGVALPHARLPGNGQPIVLFARLRRAVDYEARDDEPVDLVVLVLWPEAEADGFLPALSETCRALREPHALRQLRAAASEAEVASVLNRAADTTADEGDDA</sequence>
<feature type="domain" description="PTS EIIA type-2" evidence="1">
    <location>
        <begin position="5"/>
        <end position="148"/>
    </location>
</feature>
<name>A0A848E840_9PROT</name>
<dbReference type="AlphaFoldDB" id="A0A848E840"/>
<dbReference type="SUPFAM" id="SSF55804">
    <property type="entry name" value="Phoshotransferase/anion transport protein"/>
    <property type="match status" value="1"/>
</dbReference>
<accession>A0A848E840</accession>
<dbReference type="Pfam" id="PF00359">
    <property type="entry name" value="PTS_EIIA_2"/>
    <property type="match status" value="1"/>
</dbReference>
<dbReference type="EMBL" id="JABBKX010000001">
    <property type="protein sequence ID" value="NMJ40604.1"/>
    <property type="molecule type" value="Genomic_DNA"/>
</dbReference>
<reference evidence="2 3" key="1">
    <citation type="submission" date="2020-03" db="EMBL/GenBank/DDBJ databases">
        <authorList>
            <person name="Sun Q."/>
        </authorList>
    </citation>
    <scope>NUCLEOTIDE SEQUENCE [LARGE SCALE GENOMIC DNA]</scope>
    <source>
        <strain evidence="2 3">JC162</strain>
    </source>
</reference>
<keyword evidence="2" id="KW-0762">Sugar transport</keyword>
<keyword evidence="3" id="KW-1185">Reference proteome</keyword>
<protein>
    <submittedName>
        <fullName evidence="2">PTS sugar transporter subunit IIA</fullName>
    </submittedName>
</protein>
<dbReference type="PANTHER" id="PTHR47738">
    <property type="entry name" value="PTS SYSTEM FRUCTOSE-LIKE EIIA COMPONENT-RELATED"/>
    <property type="match status" value="1"/>
</dbReference>
<proteinExistence type="predicted"/>
<dbReference type="InterPro" id="IPR002178">
    <property type="entry name" value="PTS_EIIA_type-2_dom"/>
</dbReference>
<evidence type="ECO:0000313" key="2">
    <source>
        <dbReference type="EMBL" id="NMJ40604.1"/>
    </source>
</evidence>
<keyword evidence="2" id="KW-0813">Transport</keyword>
<dbReference type="InterPro" id="IPR016152">
    <property type="entry name" value="PTrfase/Anion_transptr"/>
</dbReference>
<dbReference type="Gene3D" id="3.40.930.10">
    <property type="entry name" value="Mannitol-specific EII, Chain A"/>
    <property type="match status" value="1"/>
</dbReference>
<dbReference type="PROSITE" id="PS00372">
    <property type="entry name" value="PTS_EIIA_TYPE_2_HIS"/>
    <property type="match status" value="1"/>
</dbReference>
<dbReference type="RefSeq" id="WP_170052813.1">
    <property type="nucleotide sequence ID" value="NZ_JABBKX010000001.1"/>
</dbReference>